<feature type="non-terminal residue" evidence="13">
    <location>
        <position position="287"/>
    </location>
</feature>
<evidence type="ECO:0000313" key="14">
    <source>
        <dbReference type="EnsemblMetazoa" id="CapteP45276"/>
    </source>
</evidence>
<evidence type="ECO:0000256" key="5">
    <source>
        <dbReference type="ARBA" id="ARBA00023040"/>
    </source>
</evidence>
<evidence type="ECO:0000313" key="15">
    <source>
        <dbReference type="Proteomes" id="UP000014760"/>
    </source>
</evidence>
<keyword evidence="7 10" id="KW-0675">Receptor</keyword>
<dbReference type="InterPro" id="IPR000276">
    <property type="entry name" value="GPCR_Rhodpsn"/>
</dbReference>
<dbReference type="GO" id="GO:0004930">
    <property type="term" value="F:G protein-coupled receptor activity"/>
    <property type="evidence" value="ECO:0007669"/>
    <property type="project" value="UniProtKB-KW"/>
</dbReference>
<evidence type="ECO:0000256" key="4">
    <source>
        <dbReference type="ARBA" id="ARBA00022989"/>
    </source>
</evidence>
<keyword evidence="15" id="KW-1185">Reference proteome</keyword>
<reference evidence="15" key="1">
    <citation type="submission" date="2012-12" db="EMBL/GenBank/DDBJ databases">
        <authorList>
            <person name="Hellsten U."/>
            <person name="Grimwood J."/>
            <person name="Chapman J.A."/>
            <person name="Shapiro H."/>
            <person name="Aerts A."/>
            <person name="Otillar R.P."/>
            <person name="Terry A.Y."/>
            <person name="Boore J.L."/>
            <person name="Simakov O."/>
            <person name="Marletaz F."/>
            <person name="Cho S.-J."/>
            <person name="Edsinger-Gonzales E."/>
            <person name="Havlak P."/>
            <person name="Kuo D.-H."/>
            <person name="Larsson T."/>
            <person name="Lv J."/>
            <person name="Arendt D."/>
            <person name="Savage R."/>
            <person name="Osoegawa K."/>
            <person name="de Jong P."/>
            <person name="Lindberg D.R."/>
            <person name="Seaver E.C."/>
            <person name="Weisblat D.A."/>
            <person name="Putnam N.H."/>
            <person name="Grigoriev I.V."/>
            <person name="Rokhsar D.S."/>
        </authorList>
    </citation>
    <scope>NUCLEOTIDE SEQUENCE</scope>
    <source>
        <strain evidence="15">I ESC-2004</strain>
    </source>
</reference>
<dbReference type="InterPro" id="IPR017452">
    <property type="entry name" value="GPCR_Rhodpsn_7TM"/>
</dbReference>
<dbReference type="EnsemblMetazoa" id="CapteT45276">
    <property type="protein sequence ID" value="CapteP45276"/>
    <property type="gene ID" value="CapteG45276"/>
</dbReference>
<dbReference type="PANTHER" id="PTHR24246">
    <property type="entry name" value="OLFACTORY RECEPTOR AND ADENOSINE RECEPTOR"/>
    <property type="match status" value="1"/>
</dbReference>
<dbReference type="GO" id="GO:0005886">
    <property type="term" value="C:plasma membrane"/>
    <property type="evidence" value="ECO:0007669"/>
    <property type="project" value="UniProtKB-SubCell"/>
</dbReference>
<dbReference type="PROSITE" id="PS50262">
    <property type="entry name" value="G_PROTEIN_RECEP_F1_2"/>
    <property type="match status" value="1"/>
</dbReference>
<dbReference type="PRINTS" id="PR00237">
    <property type="entry name" value="GPCRRHODOPSN"/>
</dbReference>
<comment type="similarity">
    <text evidence="10">Belongs to the G-protein coupled receptor 1 family.</text>
</comment>
<evidence type="ECO:0000256" key="11">
    <source>
        <dbReference type="SAM" id="Phobius"/>
    </source>
</evidence>
<feature type="transmembrane region" description="Helical" evidence="11">
    <location>
        <begin position="64"/>
        <end position="90"/>
    </location>
</feature>
<name>R7VL58_CAPTE</name>
<evidence type="ECO:0000256" key="2">
    <source>
        <dbReference type="ARBA" id="ARBA00022475"/>
    </source>
</evidence>
<evidence type="ECO:0000256" key="9">
    <source>
        <dbReference type="ARBA" id="ARBA00023224"/>
    </source>
</evidence>
<dbReference type="OMA" id="ICIIMIA"/>
<dbReference type="PANTHER" id="PTHR24246:SF27">
    <property type="entry name" value="ADENOSINE RECEPTOR, ISOFORM A"/>
    <property type="match status" value="1"/>
</dbReference>
<dbReference type="EMBL" id="KB292190">
    <property type="protein sequence ID" value="ELU17981.1"/>
    <property type="molecule type" value="Genomic_DNA"/>
</dbReference>
<keyword evidence="8" id="KW-0325">Glycoprotein</keyword>
<feature type="transmembrane region" description="Helical" evidence="11">
    <location>
        <begin position="111"/>
        <end position="133"/>
    </location>
</feature>
<dbReference type="Proteomes" id="UP000014760">
    <property type="component" value="Unassembled WGS sequence"/>
</dbReference>
<evidence type="ECO:0000256" key="7">
    <source>
        <dbReference type="ARBA" id="ARBA00023170"/>
    </source>
</evidence>
<gene>
    <name evidence="13" type="ORF">CAPTEDRAFT_45276</name>
</gene>
<dbReference type="Gene3D" id="1.20.1070.10">
    <property type="entry name" value="Rhodopsin 7-helix transmembrane proteins"/>
    <property type="match status" value="1"/>
</dbReference>
<keyword evidence="3 10" id="KW-0812">Transmembrane</keyword>
<keyword evidence="4 11" id="KW-1133">Transmembrane helix</keyword>
<keyword evidence="5 10" id="KW-0297">G-protein coupled receptor</keyword>
<dbReference type="HOGENOM" id="CLU_009579_11_5_1"/>
<proteinExistence type="inferred from homology"/>
<dbReference type="CDD" id="cd00637">
    <property type="entry name" value="7tm_classA_rhodopsin-like"/>
    <property type="match status" value="1"/>
</dbReference>
<dbReference type="OrthoDB" id="6286925at2759"/>
<dbReference type="PROSITE" id="PS00237">
    <property type="entry name" value="G_PROTEIN_RECEP_F1_1"/>
    <property type="match status" value="1"/>
</dbReference>
<evidence type="ECO:0000256" key="8">
    <source>
        <dbReference type="ARBA" id="ARBA00023180"/>
    </source>
</evidence>
<reference evidence="13 15" key="2">
    <citation type="journal article" date="2013" name="Nature">
        <title>Insights into bilaterian evolution from three spiralian genomes.</title>
        <authorList>
            <person name="Simakov O."/>
            <person name="Marletaz F."/>
            <person name="Cho S.J."/>
            <person name="Edsinger-Gonzales E."/>
            <person name="Havlak P."/>
            <person name="Hellsten U."/>
            <person name="Kuo D.H."/>
            <person name="Larsson T."/>
            <person name="Lv J."/>
            <person name="Arendt D."/>
            <person name="Savage R."/>
            <person name="Osoegawa K."/>
            <person name="de Jong P."/>
            <person name="Grimwood J."/>
            <person name="Chapman J.A."/>
            <person name="Shapiro H."/>
            <person name="Aerts A."/>
            <person name="Otillar R.P."/>
            <person name="Terry A.Y."/>
            <person name="Boore J.L."/>
            <person name="Grigoriev I.V."/>
            <person name="Lindberg D.R."/>
            <person name="Seaver E.C."/>
            <person name="Weisblat D.A."/>
            <person name="Putnam N.H."/>
            <person name="Rokhsar D.S."/>
        </authorList>
    </citation>
    <scope>NUCLEOTIDE SEQUENCE</scope>
    <source>
        <strain evidence="13 15">I ESC-2004</strain>
    </source>
</reference>
<evidence type="ECO:0000256" key="1">
    <source>
        <dbReference type="ARBA" id="ARBA00004651"/>
    </source>
</evidence>
<feature type="non-terminal residue" evidence="13">
    <location>
        <position position="1"/>
    </location>
</feature>
<keyword evidence="6 11" id="KW-0472">Membrane</keyword>
<evidence type="ECO:0000256" key="10">
    <source>
        <dbReference type="RuleBase" id="RU000688"/>
    </source>
</evidence>
<feature type="domain" description="G-protein coupled receptors family 1 profile" evidence="12">
    <location>
        <begin position="10"/>
        <end position="272"/>
    </location>
</feature>
<dbReference type="EMBL" id="AMQN01016562">
    <property type="status" value="NOT_ANNOTATED_CDS"/>
    <property type="molecule type" value="Genomic_DNA"/>
</dbReference>
<dbReference type="SUPFAM" id="SSF81321">
    <property type="entry name" value="Family A G protein-coupled receptor-like"/>
    <property type="match status" value="1"/>
</dbReference>
<feature type="transmembrane region" description="Helical" evidence="11">
    <location>
        <begin position="153"/>
        <end position="177"/>
    </location>
</feature>
<dbReference type="STRING" id="283909.R7VL58"/>
<evidence type="ECO:0000313" key="13">
    <source>
        <dbReference type="EMBL" id="ELU17981.1"/>
    </source>
</evidence>
<dbReference type="AlphaFoldDB" id="R7VL58"/>
<accession>R7VL58</accession>
<feature type="transmembrane region" description="Helical" evidence="11">
    <location>
        <begin position="213"/>
        <end position="236"/>
    </location>
</feature>
<comment type="subcellular location">
    <subcellularLocation>
        <location evidence="1">Cell membrane</location>
        <topology evidence="1">Multi-pass membrane protein</topology>
    </subcellularLocation>
</comment>
<keyword evidence="9 10" id="KW-0807">Transducer</keyword>
<sequence>LLISGAGVPGNVLTIIAYIKHAKLWNPTNLLILSQTIGDLLTCLTGPLYFVFNYSEAGMVVTSSYKYLCLMSLGSLMISIQSSITNILALSTERFIAVYFPYRYYSLVTDAKVKMGVGMIWTVVLVINLLPFLGLETWTPEQPCMATRVYYPLYTQAIILLPSAVCLLIAALENILIGAMTVKKQHSVVPNDNINQPIQEAASKSDFKVTKMLLQVVGIFFLSWVPIMTTNVVLLNAPMKWKLNGIPEWYVALNEWTKPLMLLNAIANPFIYAFKNIDYRTAYFKLL</sequence>
<dbReference type="SMART" id="SM01381">
    <property type="entry name" value="7TM_GPCR_Srsx"/>
    <property type="match status" value="1"/>
</dbReference>
<organism evidence="13">
    <name type="scientific">Capitella teleta</name>
    <name type="common">Polychaete worm</name>
    <dbReference type="NCBI Taxonomy" id="283909"/>
    <lineage>
        <taxon>Eukaryota</taxon>
        <taxon>Metazoa</taxon>
        <taxon>Spiralia</taxon>
        <taxon>Lophotrochozoa</taxon>
        <taxon>Annelida</taxon>
        <taxon>Polychaeta</taxon>
        <taxon>Sedentaria</taxon>
        <taxon>Scolecida</taxon>
        <taxon>Capitellidae</taxon>
        <taxon>Capitella</taxon>
    </lineage>
</organism>
<dbReference type="Pfam" id="PF00001">
    <property type="entry name" value="7tm_1"/>
    <property type="match status" value="1"/>
</dbReference>
<keyword evidence="2" id="KW-1003">Cell membrane</keyword>
<reference evidence="14" key="3">
    <citation type="submission" date="2015-06" db="UniProtKB">
        <authorList>
            <consortium name="EnsemblMetazoa"/>
        </authorList>
    </citation>
    <scope>IDENTIFICATION</scope>
</reference>
<feature type="transmembrane region" description="Helical" evidence="11">
    <location>
        <begin position="30"/>
        <end position="52"/>
    </location>
</feature>
<evidence type="ECO:0000256" key="6">
    <source>
        <dbReference type="ARBA" id="ARBA00023136"/>
    </source>
</evidence>
<evidence type="ECO:0000259" key="12">
    <source>
        <dbReference type="PROSITE" id="PS50262"/>
    </source>
</evidence>
<evidence type="ECO:0000256" key="3">
    <source>
        <dbReference type="ARBA" id="ARBA00022692"/>
    </source>
</evidence>
<protein>
    <recommendedName>
        <fullName evidence="12">G-protein coupled receptors family 1 profile domain-containing protein</fullName>
    </recommendedName>
</protein>